<dbReference type="InterPro" id="IPR011006">
    <property type="entry name" value="CheY-like_superfamily"/>
</dbReference>
<keyword evidence="5" id="KW-0804">Transcription</keyword>
<keyword evidence="4 7" id="KW-0238">DNA-binding</keyword>
<name>M3AGJ9_9PROT</name>
<evidence type="ECO:0000259" key="9">
    <source>
        <dbReference type="PROSITE" id="PS51755"/>
    </source>
</evidence>
<dbReference type="InterPro" id="IPR039420">
    <property type="entry name" value="WalR-like"/>
</dbReference>
<evidence type="ECO:0000256" key="2">
    <source>
        <dbReference type="ARBA" id="ARBA00023012"/>
    </source>
</evidence>
<dbReference type="Gene3D" id="1.10.10.10">
    <property type="entry name" value="Winged helix-like DNA-binding domain superfamily/Winged helix DNA-binding domain"/>
    <property type="match status" value="1"/>
</dbReference>
<dbReference type="InterPro" id="IPR036388">
    <property type="entry name" value="WH-like_DNA-bd_sf"/>
</dbReference>
<dbReference type="InterPro" id="IPR001789">
    <property type="entry name" value="Sig_transdc_resp-reg_receiver"/>
</dbReference>
<dbReference type="EMBL" id="AONQ01000003">
    <property type="protein sequence ID" value="EME71689.1"/>
    <property type="molecule type" value="Genomic_DNA"/>
</dbReference>
<dbReference type="PROSITE" id="PS50110">
    <property type="entry name" value="RESPONSE_REGULATORY"/>
    <property type="match status" value="1"/>
</dbReference>
<dbReference type="GO" id="GO:0000156">
    <property type="term" value="F:phosphorelay response regulator activity"/>
    <property type="evidence" value="ECO:0007669"/>
    <property type="project" value="TreeGrafter"/>
</dbReference>
<dbReference type="InterPro" id="IPR001867">
    <property type="entry name" value="OmpR/PhoB-type_DNA-bd"/>
</dbReference>
<dbReference type="OrthoDB" id="9802426at2"/>
<dbReference type="Gene3D" id="6.10.250.690">
    <property type="match status" value="1"/>
</dbReference>
<dbReference type="PANTHER" id="PTHR48111:SF37">
    <property type="entry name" value="RESPONSE REGULATOR PROTEIN CARR"/>
    <property type="match status" value="1"/>
</dbReference>
<proteinExistence type="predicted"/>
<reference evidence="10 11" key="1">
    <citation type="journal article" date="2014" name="Genome Announc.">
        <title>Draft Genome Sequence of Magnetospirillum sp. Strain SO-1, a Freshwater Magnetotactic Bacterium Isolated from the Ol'khovka River, Russia.</title>
        <authorList>
            <person name="Grouzdev D.S."/>
            <person name="Dziuba M.V."/>
            <person name="Sukhacheva M.S."/>
            <person name="Mardanov A.V."/>
            <person name="Beletskiy A.V."/>
            <person name="Kuznetsov B.B."/>
            <person name="Skryabin K.G."/>
        </authorList>
    </citation>
    <scope>NUCLEOTIDE SEQUENCE [LARGE SCALE GENOMIC DNA]</scope>
    <source>
        <strain evidence="10 11">SO-1</strain>
    </source>
</reference>
<dbReference type="SUPFAM" id="SSF52172">
    <property type="entry name" value="CheY-like"/>
    <property type="match status" value="1"/>
</dbReference>
<evidence type="ECO:0000313" key="10">
    <source>
        <dbReference type="EMBL" id="EME71689.1"/>
    </source>
</evidence>
<gene>
    <name evidence="10" type="ORF">H261_02116</name>
</gene>
<dbReference type="Pfam" id="PF00072">
    <property type="entry name" value="Response_reg"/>
    <property type="match status" value="1"/>
</dbReference>
<dbReference type="FunFam" id="3.40.50.2300:FF:000002">
    <property type="entry name" value="DNA-binding response regulator PhoP"/>
    <property type="match status" value="1"/>
</dbReference>
<dbReference type="PROSITE" id="PS51755">
    <property type="entry name" value="OMPR_PHOB"/>
    <property type="match status" value="1"/>
</dbReference>
<evidence type="ECO:0000256" key="4">
    <source>
        <dbReference type="ARBA" id="ARBA00023125"/>
    </source>
</evidence>
<evidence type="ECO:0000256" key="1">
    <source>
        <dbReference type="ARBA" id="ARBA00022553"/>
    </source>
</evidence>
<dbReference type="SMART" id="SM00862">
    <property type="entry name" value="Trans_reg_C"/>
    <property type="match status" value="1"/>
</dbReference>
<keyword evidence="1 6" id="KW-0597">Phosphoprotein</keyword>
<keyword evidence="3" id="KW-0805">Transcription regulation</keyword>
<protein>
    <submittedName>
        <fullName evidence="10">Response regulator</fullName>
    </submittedName>
</protein>
<dbReference type="AlphaFoldDB" id="M3AGJ9"/>
<dbReference type="SMART" id="SM00448">
    <property type="entry name" value="REC"/>
    <property type="match status" value="1"/>
</dbReference>
<dbReference type="Gene3D" id="3.40.50.2300">
    <property type="match status" value="1"/>
</dbReference>
<dbReference type="eggNOG" id="COG0745">
    <property type="taxonomic scope" value="Bacteria"/>
</dbReference>
<feature type="DNA-binding region" description="OmpR/PhoB-type" evidence="7">
    <location>
        <begin position="124"/>
        <end position="218"/>
    </location>
</feature>
<evidence type="ECO:0000256" key="5">
    <source>
        <dbReference type="ARBA" id="ARBA00023163"/>
    </source>
</evidence>
<evidence type="ECO:0000259" key="8">
    <source>
        <dbReference type="PROSITE" id="PS50110"/>
    </source>
</evidence>
<dbReference type="PATRIC" id="fig|1244869.3.peg.419"/>
<feature type="modified residue" description="4-aspartylphosphate" evidence="6">
    <location>
        <position position="51"/>
    </location>
</feature>
<keyword evidence="11" id="KW-1185">Reference proteome</keyword>
<dbReference type="PANTHER" id="PTHR48111">
    <property type="entry name" value="REGULATOR OF RPOS"/>
    <property type="match status" value="1"/>
</dbReference>
<evidence type="ECO:0000256" key="6">
    <source>
        <dbReference type="PROSITE-ProRule" id="PRU00169"/>
    </source>
</evidence>
<feature type="domain" description="OmpR/PhoB-type" evidence="9">
    <location>
        <begin position="124"/>
        <end position="218"/>
    </location>
</feature>
<evidence type="ECO:0000313" key="11">
    <source>
        <dbReference type="Proteomes" id="UP000011744"/>
    </source>
</evidence>
<evidence type="ECO:0000256" key="7">
    <source>
        <dbReference type="PROSITE-ProRule" id="PRU01091"/>
    </source>
</evidence>
<organism evidence="10 11">
    <name type="scientific">Paramagnetospirillum caucaseum</name>
    <dbReference type="NCBI Taxonomy" id="1244869"/>
    <lineage>
        <taxon>Bacteria</taxon>
        <taxon>Pseudomonadati</taxon>
        <taxon>Pseudomonadota</taxon>
        <taxon>Alphaproteobacteria</taxon>
        <taxon>Rhodospirillales</taxon>
        <taxon>Magnetospirillaceae</taxon>
        <taxon>Paramagnetospirillum</taxon>
    </lineage>
</organism>
<dbReference type="GO" id="GO:0005829">
    <property type="term" value="C:cytosol"/>
    <property type="evidence" value="ECO:0007669"/>
    <property type="project" value="TreeGrafter"/>
</dbReference>
<dbReference type="Pfam" id="PF00486">
    <property type="entry name" value="Trans_reg_C"/>
    <property type="match status" value="1"/>
</dbReference>
<dbReference type="GO" id="GO:0000976">
    <property type="term" value="F:transcription cis-regulatory region binding"/>
    <property type="evidence" value="ECO:0007669"/>
    <property type="project" value="TreeGrafter"/>
</dbReference>
<dbReference type="CDD" id="cd00383">
    <property type="entry name" value="trans_reg_C"/>
    <property type="match status" value="1"/>
</dbReference>
<dbReference type="Proteomes" id="UP000011744">
    <property type="component" value="Unassembled WGS sequence"/>
</dbReference>
<dbReference type="STRING" id="1244869.H261_02116"/>
<evidence type="ECO:0000256" key="3">
    <source>
        <dbReference type="ARBA" id="ARBA00023015"/>
    </source>
</evidence>
<dbReference type="RefSeq" id="WP_008613773.1">
    <property type="nucleotide sequence ID" value="NZ_AONQ01000003.1"/>
</dbReference>
<dbReference type="GO" id="GO:0032993">
    <property type="term" value="C:protein-DNA complex"/>
    <property type="evidence" value="ECO:0007669"/>
    <property type="project" value="TreeGrafter"/>
</dbReference>
<feature type="domain" description="Response regulatory" evidence="8">
    <location>
        <begin position="2"/>
        <end position="116"/>
    </location>
</feature>
<keyword evidence="2" id="KW-0902">Two-component regulatory system</keyword>
<sequence>MRVLVVEDEPQLTLALERALEAAGFAVDTAYDGENGWHLGDTESYDAAILDLGLPKIDGITVLGRWREAGRTMPVMVLTARARWAEKSQAFNAGADDYVTKPFEMEEVVTRIRALIRRAAGHAAPEIACGPLRIDTNGGRVSRDGMPIALTAQEFRILSYLAHHQGRVVSRSELVEHVYDRDADPDSNVLDVLVARIRRKLGVEAIHTLRGQGWRMEVPDDGA</sequence>
<comment type="caution">
    <text evidence="10">The sequence shown here is derived from an EMBL/GenBank/DDBJ whole genome shotgun (WGS) entry which is preliminary data.</text>
</comment>
<dbReference type="GO" id="GO:0006355">
    <property type="term" value="P:regulation of DNA-templated transcription"/>
    <property type="evidence" value="ECO:0007669"/>
    <property type="project" value="InterPro"/>
</dbReference>
<accession>M3AGJ9</accession>